<dbReference type="InterPro" id="IPR007193">
    <property type="entry name" value="Upf2/Nmd2_C"/>
</dbReference>
<reference evidence="5" key="1">
    <citation type="journal article" date="2020" name="Stud. Mycol.">
        <title>101 Dothideomycetes genomes: a test case for predicting lifestyles and emergence of pathogens.</title>
        <authorList>
            <person name="Haridas S."/>
            <person name="Albert R."/>
            <person name="Binder M."/>
            <person name="Bloem J."/>
            <person name="Labutti K."/>
            <person name="Salamov A."/>
            <person name="Andreopoulos B."/>
            <person name="Baker S."/>
            <person name="Barry K."/>
            <person name="Bills G."/>
            <person name="Bluhm B."/>
            <person name="Cannon C."/>
            <person name="Castanera R."/>
            <person name="Culley D."/>
            <person name="Daum C."/>
            <person name="Ezra D."/>
            <person name="Gonzalez J."/>
            <person name="Henrissat B."/>
            <person name="Kuo A."/>
            <person name="Liang C."/>
            <person name="Lipzen A."/>
            <person name="Lutzoni F."/>
            <person name="Magnuson J."/>
            <person name="Mondo S."/>
            <person name="Nolan M."/>
            <person name="Ohm R."/>
            <person name="Pangilinan J."/>
            <person name="Park H.-J."/>
            <person name="Ramirez L."/>
            <person name="Alfaro M."/>
            <person name="Sun H."/>
            <person name="Tritt A."/>
            <person name="Yoshinaga Y."/>
            <person name="Zwiers L.-H."/>
            <person name="Turgeon B."/>
            <person name="Goodwin S."/>
            <person name="Spatafora J."/>
            <person name="Crous P."/>
            <person name="Grigoriev I."/>
        </authorList>
    </citation>
    <scope>NUCLEOTIDE SEQUENCE</scope>
    <source>
        <strain evidence="5">CBS 110217</strain>
    </source>
</reference>
<dbReference type="Proteomes" id="UP000799777">
    <property type="component" value="Unassembled WGS sequence"/>
</dbReference>
<feature type="compositionally biased region" description="Basic and acidic residues" evidence="3">
    <location>
        <begin position="1141"/>
        <end position="1150"/>
    </location>
</feature>
<dbReference type="PANTHER" id="PTHR12839:SF7">
    <property type="entry name" value="REGULATOR OF NONSENSE TRANSCRIPTS 2"/>
    <property type="match status" value="1"/>
</dbReference>
<dbReference type="AlphaFoldDB" id="A0A9P4H759"/>
<dbReference type="Pfam" id="PF02854">
    <property type="entry name" value="MIF4G"/>
    <property type="match status" value="2"/>
</dbReference>
<dbReference type="InterPro" id="IPR016024">
    <property type="entry name" value="ARM-type_fold"/>
</dbReference>
<dbReference type="FunFam" id="1.25.40.180:FF:000037">
    <property type="entry name" value="Nonsense-mediated mRNA decay factor (Upf2)"/>
    <property type="match status" value="1"/>
</dbReference>
<dbReference type="OrthoDB" id="27832at2759"/>
<evidence type="ECO:0000313" key="6">
    <source>
        <dbReference type="Proteomes" id="UP000799777"/>
    </source>
</evidence>
<keyword evidence="6" id="KW-1185">Reference proteome</keyword>
<evidence type="ECO:0000259" key="4">
    <source>
        <dbReference type="SMART" id="SM00543"/>
    </source>
</evidence>
<feature type="region of interest" description="Disordered" evidence="3">
    <location>
        <begin position="428"/>
        <end position="458"/>
    </location>
</feature>
<feature type="compositionally biased region" description="Basic and acidic residues" evidence="3">
    <location>
        <begin position="428"/>
        <end position="455"/>
    </location>
</feature>
<feature type="compositionally biased region" description="Basic and acidic residues" evidence="3">
    <location>
        <begin position="1098"/>
        <end position="1107"/>
    </location>
</feature>
<accession>A0A9P4H759</accession>
<evidence type="ECO:0000256" key="3">
    <source>
        <dbReference type="SAM" id="MobiDB-lite"/>
    </source>
</evidence>
<feature type="compositionally biased region" description="Basic and acidic residues" evidence="3">
    <location>
        <begin position="171"/>
        <end position="196"/>
    </location>
</feature>
<name>A0A9P4H759_9PLEO</name>
<evidence type="ECO:0000313" key="5">
    <source>
        <dbReference type="EMBL" id="KAF2028340.1"/>
    </source>
</evidence>
<dbReference type="SUPFAM" id="SSF48371">
    <property type="entry name" value="ARM repeat"/>
    <property type="match status" value="2"/>
</dbReference>
<comment type="caution">
    <text evidence="5">The sequence shown here is derived from an EMBL/GenBank/DDBJ whole genome shotgun (WGS) entry which is preliminary data.</text>
</comment>
<sequence length="1239" mass="140640">MERPRKRELRELNLRAWDGEQDVFPVQGSLDSSMKKNTAFIKRLRTAINASSQAQFVQEIRTLSLHKYLSEIISACYEGLCKLKTPGEIAAGVEIISALHQRFGPTEFTGYIGWYVGRGLATPDKSHLKTLAQEVREREEKDRLARQRVLLRVATELWLVGVLRSLDDVARPEEAAKSKDSGKLVEPAKTRTRAENADAEPFPLEVLKDMLGHDREHVNLPLVVIFVKAFAWDILGSKPSSSEGRKTVNEDGTTTTGKGEDTSASENEELPGKDLPIISVELQQRFKNVLLRYFEDVKAHLLRDQKHILSQGRKNAEAYVKSGEVFEDRQSNYEKQMKSQERLIGNAQVLADALGVEMPDLREKDSAANTGDGLIGLVKTGEYLRGQSDGPGIWEDEEERRFYESLIDLKDRVPGILLEDAKKKKTDLDEQVGKKVEAKTETTEKDAEAEAKATDADDQSTAIANKSVGAQVDAVLARLPELNTKDMVDQTAMDFCFLNSKASRNRLIKAVQDIPKGRSDLLPIYARLIATLGKYMPDVSQGVVSYLDDEFRSLQRRKSKDFLGQVRTQNVRYLAELTKFGTVPEHVIFHCLKVSLDDFSRMNIEIICNLLENCGRYLLRNPETSPRMASFLETLQRKKSAQVLGQQERMLIENAVYYVNPPERAAIEQKERTPVELFLRKIMYQDLTRRTLDKTVKQIRKMHWEEDEVVNLLHKVFAKPGKIKYSNIHLLAVTLGTIHRYHQDFAISVIDDLLESITFGLELNDFKFNQRRIAEVKYLGELYIYRLVDSPLVFDTLYKLLNYGWEGGYARPGLYNPLDQPDDYFRIRLVCNLLESCGMYYDKGAAKKKLDFFLTYFQYYVCTKEALPMDVEFIVQDAYNLTRPQWKLITNLEEASQTFGEAVKQNYQTAATDKPIEVEEEDASASDDDLDGPEDEDVVMPDGDGDKSSSESEEVYTSPSHFGMLSLINLPQDTDDDEPAKQHLSDEEDEQIIVTRPEDERDPEADAEFDRELAKLMSESAESRKFERKPVFDVPLPMRRAREVTANAEDSGNEAPAPIIPSNTVKFSLLSKRGNRTQTRSIDLPSDSTFAVAMRNKQQADKEEQQRIKSLVLNYNEARDDGDDTGDSPFHYTLFPNNNKKRAETSKGLDKTPNPYAQPRLDKAGHNRSNQRARKLQLSDVNWSCTTPDSRFPSQPRRSGSRAASMSKMAPAAHAAVTPTLDDKHTRRPKRLDSLFSET</sequence>
<dbReference type="Pfam" id="PF04050">
    <property type="entry name" value="Upf2"/>
    <property type="match status" value="1"/>
</dbReference>
<feature type="domain" description="MIF4G" evidence="4">
    <location>
        <begin position="472"/>
        <end position="662"/>
    </location>
</feature>
<feature type="region of interest" description="Disordered" evidence="3">
    <location>
        <begin position="1094"/>
        <end position="1239"/>
    </location>
</feature>
<feature type="region of interest" description="Disordered" evidence="3">
    <location>
        <begin position="171"/>
        <end position="197"/>
    </location>
</feature>
<dbReference type="SMART" id="SM00543">
    <property type="entry name" value="MIF4G"/>
    <property type="match status" value="2"/>
</dbReference>
<dbReference type="GO" id="GO:0035145">
    <property type="term" value="C:exon-exon junction complex"/>
    <property type="evidence" value="ECO:0007669"/>
    <property type="project" value="TreeGrafter"/>
</dbReference>
<feature type="domain" description="MIF4G" evidence="4">
    <location>
        <begin position="677"/>
        <end position="885"/>
    </location>
</feature>
<feature type="compositionally biased region" description="Acidic residues" evidence="3">
    <location>
        <begin position="918"/>
        <end position="939"/>
    </location>
</feature>
<dbReference type="InterPro" id="IPR003890">
    <property type="entry name" value="MIF4G-like_typ-3"/>
</dbReference>
<dbReference type="FunFam" id="1.25.40.180:FF:000052">
    <property type="entry name" value="Nonsense-mediated mRNA decay factor"/>
    <property type="match status" value="1"/>
</dbReference>
<gene>
    <name evidence="5" type="ORF">EK21DRAFT_113972</name>
</gene>
<evidence type="ECO:0000256" key="1">
    <source>
        <dbReference type="ARBA" id="ARBA00004496"/>
    </source>
</evidence>
<evidence type="ECO:0000256" key="2">
    <source>
        <dbReference type="ARBA" id="ARBA00022490"/>
    </source>
</evidence>
<feature type="region of interest" description="Disordered" evidence="3">
    <location>
        <begin position="1045"/>
        <end position="1064"/>
    </location>
</feature>
<dbReference type="EMBL" id="ML978214">
    <property type="protein sequence ID" value="KAF2028340.1"/>
    <property type="molecule type" value="Genomic_DNA"/>
</dbReference>
<dbReference type="Gene3D" id="4.10.80.160">
    <property type="match status" value="1"/>
</dbReference>
<keyword evidence="2" id="KW-0963">Cytoplasm</keyword>
<feature type="region of interest" description="Disordered" evidence="3">
    <location>
        <begin position="239"/>
        <end position="270"/>
    </location>
</feature>
<organism evidence="5 6">
    <name type="scientific">Setomelanomma holmii</name>
    <dbReference type="NCBI Taxonomy" id="210430"/>
    <lineage>
        <taxon>Eukaryota</taxon>
        <taxon>Fungi</taxon>
        <taxon>Dikarya</taxon>
        <taxon>Ascomycota</taxon>
        <taxon>Pezizomycotina</taxon>
        <taxon>Dothideomycetes</taxon>
        <taxon>Pleosporomycetidae</taxon>
        <taxon>Pleosporales</taxon>
        <taxon>Pleosporineae</taxon>
        <taxon>Phaeosphaeriaceae</taxon>
        <taxon>Setomelanomma</taxon>
    </lineage>
</organism>
<dbReference type="GO" id="GO:0003723">
    <property type="term" value="F:RNA binding"/>
    <property type="evidence" value="ECO:0007669"/>
    <property type="project" value="InterPro"/>
</dbReference>
<feature type="region of interest" description="Disordered" evidence="3">
    <location>
        <begin position="911"/>
        <end position="1008"/>
    </location>
</feature>
<dbReference type="Gene3D" id="1.25.40.180">
    <property type="match status" value="3"/>
</dbReference>
<dbReference type="GO" id="GO:0005737">
    <property type="term" value="C:cytoplasm"/>
    <property type="evidence" value="ECO:0007669"/>
    <property type="project" value="UniProtKB-SubCell"/>
</dbReference>
<dbReference type="PANTHER" id="PTHR12839">
    <property type="entry name" value="NONSENSE-MEDIATED MRNA DECAY PROTEIN 2 UP-FRAMESHIFT SUPPRESSOR 2"/>
    <property type="match status" value="1"/>
</dbReference>
<comment type="subcellular location">
    <subcellularLocation>
        <location evidence="1">Cytoplasm</location>
    </subcellularLocation>
</comment>
<protein>
    <submittedName>
        <fullName evidence="5">ARM repeat-containing protein</fullName>
    </submittedName>
</protein>
<dbReference type="GO" id="GO:0000184">
    <property type="term" value="P:nuclear-transcribed mRNA catabolic process, nonsense-mediated decay"/>
    <property type="evidence" value="ECO:0007669"/>
    <property type="project" value="InterPro"/>
</dbReference>
<feature type="compositionally biased region" description="Polar residues" evidence="3">
    <location>
        <begin position="1179"/>
        <end position="1204"/>
    </location>
</feature>
<proteinExistence type="predicted"/>
<dbReference type="InterPro" id="IPR039762">
    <property type="entry name" value="Nmd2/UPF2"/>
</dbReference>